<proteinExistence type="inferred from homology"/>
<dbReference type="OrthoDB" id="9807187at2"/>
<organism evidence="8 9">
    <name type="scientific">Alginatibacterium sediminis</name>
    <dbReference type="NCBI Taxonomy" id="2164068"/>
    <lineage>
        <taxon>Bacteria</taxon>
        <taxon>Pseudomonadati</taxon>
        <taxon>Pseudomonadota</taxon>
        <taxon>Gammaproteobacteria</taxon>
        <taxon>Alteromonadales</taxon>
        <taxon>Alteromonadaceae</taxon>
        <taxon>Alginatibacterium</taxon>
    </lineage>
</organism>
<dbReference type="GO" id="GO:0008324">
    <property type="term" value="F:monoatomic cation transmembrane transporter activity"/>
    <property type="evidence" value="ECO:0007669"/>
    <property type="project" value="InterPro"/>
</dbReference>
<dbReference type="Proteomes" id="UP000286482">
    <property type="component" value="Unassembled WGS sequence"/>
</dbReference>
<dbReference type="GO" id="GO:0005886">
    <property type="term" value="C:plasma membrane"/>
    <property type="evidence" value="ECO:0007669"/>
    <property type="project" value="UniProtKB-SubCell"/>
</dbReference>
<evidence type="ECO:0000256" key="2">
    <source>
        <dbReference type="ARBA" id="ARBA00006228"/>
    </source>
</evidence>
<sequence length="161" mass="18145">MTRLFPTPYHSLMLFTVWLLLNGFAAADLLLGAFFAIGIPVLVAPLCPKEPVTNQPIKVILYFLRLLLDIVKSNIDVAVRVLQNNKTLKPGMIAYHLELKGDLPLTILSSTISLTPGTLSADFSREKSILYVHVLHLEDEQAIIDNIRNRYEMPLKEIFKC</sequence>
<evidence type="ECO:0000256" key="7">
    <source>
        <dbReference type="SAM" id="Phobius"/>
    </source>
</evidence>
<evidence type="ECO:0000256" key="6">
    <source>
        <dbReference type="ARBA" id="ARBA00023136"/>
    </source>
</evidence>
<evidence type="ECO:0000256" key="1">
    <source>
        <dbReference type="ARBA" id="ARBA00004651"/>
    </source>
</evidence>
<dbReference type="Pfam" id="PF01899">
    <property type="entry name" value="MNHE"/>
    <property type="match status" value="1"/>
</dbReference>
<dbReference type="PANTHER" id="PTHR34584">
    <property type="entry name" value="NA(+)/H(+) ANTIPORTER SUBUNIT E1"/>
    <property type="match status" value="1"/>
</dbReference>
<comment type="caution">
    <text evidence="8">The sequence shown here is derived from an EMBL/GenBank/DDBJ whole genome shotgun (WGS) entry which is preliminary data.</text>
</comment>
<evidence type="ECO:0000256" key="3">
    <source>
        <dbReference type="ARBA" id="ARBA00022475"/>
    </source>
</evidence>
<keyword evidence="3" id="KW-1003">Cell membrane</keyword>
<evidence type="ECO:0000313" key="8">
    <source>
        <dbReference type="EMBL" id="RKF20383.1"/>
    </source>
</evidence>
<dbReference type="AlphaFoldDB" id="A0A420EI89"/>
<dbReference type="RefSeq" id="WP_120354387.1">
    <property type="nucleotide sequence ID" value="NZ_RAQO01000004.1"/>
</dbReference>
<keyword evidence="5 7" id="KW-1133">Transmembrane helix</keyword>
<feature type="transmembrane region" description="Helical" evidence="7">
    <location>
        <begin position="12"/>
        <end position="39"/>
    </location>
</feature>
<comment type="similarity">
    <text evidence="2">Belongs to the CPA3 antiporters (TC 2.A.63) subunit E family.</text>
</comment>
<dbReference type="PANTHER" id="PTHR34584:SF1">
    <property type="entry name" value="NA(+)_H(+) ANTIPORTER SUBUNIT E1"/>
    <property type="match status" value="1"/>
</dbReference>
<keyword evidence="6 7" id="KW-0472">Membrane</keyword>
<dbReference type="PIRSF" id="PIRSF019239">
    <property type="entry name" value="MrpE"/>
    <property type="match status" value="1"/>
</dbReference>
<evidence type="ECO:0000256" key="4">
    <source>
        <dbReference type="ARBA" id="ARBA00022692"/>
    </source>
</evidence>
<gene>
    <name evidence="8" type="ORF">DBZ36_08065</name>
</gene>
<keyword evidence="4 7" id="KW-0812">Transmembrane</keyword>
<dbReference type="EMBL" id="RAQO01000004">
    <property type="protein sequence ID" value="RKF20383.1"/>
    <property type="molecule type" value="Genomic_DNA"/>
</dbReference>
<keyword evidence="9" id="KW-1185">Reference proteome</keyword>
<accession>A0A420EI89</accession>
<evidence type="ECO:0000313" key="9">
    <source>
        <dbReference type="Proteomes" id="UP000286482"/>
    </source>
</evidence>
<dbReference type="NCBIfam" id="NF006518">
    <property type="entry name" value="PRK08965.1-2"/>
    <property type="match status" value="1"/>
</dbReference>
<name>A0A420EI89_9ALTE</name>
<protein>
    <submittedName>
        <fullName evidence="8">Na+/H+ antiporter subunit E</fullName>
    </submittedName>
</protein>
<reference evidence="8 9" key="1">
    <citation type="submission" date="2018-09" db="EMBL/GenBank/DDBJ databases">
        <authorList>
            <person name="Wang Z."/>
        </authorList>
    </citation>
    <scope>NUCLEOTIDE SEQUENCE [LARGE SCALE GENOMIC DNA]</scope>
    <source>
        <strain evidence="8 9">ALS 81</strain>
    </source>
</reference>
<dbReference type="InterPro" id="IPR002758">
    <property type="entry name" value="Cation_antiport_E"/>
</dbReference>
<evidence type="ECO:0000256" key="5">
    <source>
        <dbReference type="ARBA" id="ARBA00022989"/>
    </source>
</evidence>
<comment type="subcellular location">
    <subcellularLocation>
        <location evidence="1">Cell membrane</location>
        <topology evidence="1">Multi-pass membrane protein</topology>
    </subcellularLocation>
</comment>